<dbReference type="Gene3D" id="3.40.50.150">
    <property type="entry name" value="Vaccinia Virus protein VP39"/>
    <property type="match status" value="1"/>
</dbReference>
<name>A0A0P1BM16_9BASI</name>
<comment type="similarity">
    <text evidence="1">Belongs to the methyltransferase superfamily.</text>
</comment>
<dbReference type="InterPro" id="IPR051052">
    <property type="entry name" value="Diverse_substrate_MTase"/>
</dbReference>
<dbReference type="STRING" id="401625.A0A0P1BM16"/>
<accession>A0A0P1BM16</accession>
<evidence type="ECO:0000259" key="4">
    <source>
        <dbReference type="Pfam" id="PF08241"/>
    </source>
</evidence>
<proteinExistence type="inferred from homology"/>
<dbReference type="InterPro" id="IPR029063">
    <property type="entry name" value="SAM-dependent_MTases_sf"/>
</dbReference>
<dbReference type="SUPFAM" id="SSF53335">
    <property type="entry name" value="S-adenosyl-L-methionine-dependent methyltransferases"/>
    <property type="match status" value="1"/>
</dbReference>
<dbReference type="PANTHER" id="PTHR44942">
    <property type="entry name" value="METHYLTRANSF_11 DOMAIN-CONTAINING PROTEIN"/>
    <property type="match status" value="1"/>
</dbReference>
<protein>
    <submittedName>
        <fullName evidence="5">Methyltransferase</fullName>
    </submittedName>
</protein>
<dbReference type="AlphaFoldDB" id="A0A0P1BM16"/>
<dbReference type="GO" id="GO:0032259">
    <property type="term" value="P:methylation"/>
    <property type="evidence" value="ECO:0007669"/>
    <property type="project" value="UniProtKB-KW"/>
</dbReference>
<evidence type="ECO:0000256" key="3">
    <source>
        <dbReference type="ARBA" id="ARBA00022679"/>
    </source>
</evidence>
<sequence length="349" mass="38678">MTALRPSLWYSSRIVSSVSSCAGPSFPQPGNKVVALSPSIEHREMSSVVDKISSATSSAVEAVTSRLTPMHPLARSGFDLSGASGLYDRARPSYPTEAIEAILTAPTARTNGKKSKLSIVELGSGTGIATRALLAQSNDRIAKLVAVEPSIGMRQGWEKAIAPVRQTLHDVELKTVDGAFENINAGHDNDIVLVAQAWHWTRDFSKAIAEISSTLRPGGVFALMWNLEDRDAASWVAGLRDHYEQYENDTPQYRRMLWREPTYAAPALKDFDHLEPLAFCRELPTTIEGVTDRLLSKSYISVLEEPEKTKLIDSCRKVVESSPDRKWLDKEKGIFAYPYKTDLLLFRKK</sequence>
<dbReference type="PANTHER" id="PTHR44942:SF4">
    <property type="entry name" value="METHYLTRANSFERASE TYPE 11 DOMAIN-CONTAINING PROTEIN"/>
    <property type="match status" value="1"/>
</dbReference>
<evidence type="ECO:0000313" key="6">
    <source>
        <dbReference type="Proteomes" id="UP000054845"/>
    </source>
</evidence>
<dbReference type="CDD" id="cd02440">
    <property type="entry name" value="AdoMet_MTases"/>
    <property type="match status" value="1"/>
</dbReference>
<reference evidence="5 6" key="1">
    <citation type="submission" date="2014-09" db="EMBL/GenBank/DDBJ databases">
        <authorList>
            <person name="Magalhaes I.L.F."/>
            <person name="Oliveira U."/>
            <person name="Santos F.R."/>
            <person name="Vidigal T.H.D.A."/>
            <person name="Brescovit A.D."/>
            <person name="Santos A.J."/>
        </authorList>
    </citation>
    <scope>NUCLEOTIDE SEQUENCE [LARGE SCALE GENOMIC DNA]</scope>
</reference>
<dbReference type="Proteomes" id="UP000054845">
    <property type="component" value="Unassembled WGS sequence"/>
</dbReference>
<dbReference type="Pfam" id="PF08241">
    <property type="entry name" value="Methyltransf_11"/>
    <property type="match status" value="1"/>
</dbReference>
<keyword evidence="3 5" id="KW-0808">Transferase</keyword>
<feature type="domain" description="Methyltransferase type 11" evidence="4">
    <location>
        <begin position="121"/>
        <end position="222"/>
    </location>
</feature>
<keyword evidence="6" id="KW-1185">Reference proteome</keyword>
<evidence type="ECO:0000256" key="1">
    <source>
        <dbReference type="ARBA" id="ARBA00008361"/>
    </source>
</evidence>
<dbReference type="EMBL" id="CCYA01000391">
    <property type="protein sequence ID" value="CEH16785.1"/>
    <property type="molecule type" value="Genomic_DNA"/>
</dbReference>
<evidence type="ECO:0000313" key="5">
    <source>
        <dbReference type="EMBL" id="CEH16785.1"/>
    </source>
</evidence>
<dbReference type="GO" id="GO:0008757">
    <property type="term" value="F:S-adenosylmethionine-dependent methyltransferase activity"/>
    <property type="evidence" value="ECO:0007669"/>
    <property type="project" value="InterPro"/>
</dbReference>
<dbReference type="InterPro" id="IPR013216">
    <property type="entry name" value="Methyltransf_11"/>
</dbReference>
<evidence type="ECO:0000256" key="2">
    <source>
        <dbReference type="ARBA" id="ARBA00022603"/>
    </source>
</evidence>
<dbReference type="OrthoDB" id="66144at2759"/>
<organism evidence="5 6">
    <name type="scientific">Ceraceosorus bombacis</name>
    <dbReference type="NCBI Taxonomy" id="401625"/>
    <lineage>
        <taxon>Eukaryota</taxon>
        <taxon>Fungi</taxon>
        <taxon>Dikarya</taxon>
        <taxon>Basidiomycota</taxon>
        <taxon>Ustilaginomycotina</taxon>
        <taxon>Exobasidiomycetes</taxon>
        <taxon>Ceraceosorales</taxon>
        <taxon>Ceraceosoraceae</taxon>
        <taxon>Ceraceosorus</taxon>
    </lineage>
</organism>
<keyword evidence="2 5" id="KW-0489">Methyltransferase</keyword>